<proteinExistence type="inferred from homology"/>
<evidence type="ECO:0000256" key="10">
    <source>
        <dbReference type="ARBA" id="ARBA00025908"/>
    </source>
</evidence>
<dbReference type="Proteomes" id="UP000281245">
    <property type="component" value="Unassembled WGS sequence"/>
</dbReference>
<dbReference type="InterPro" id="IPR048548">
    <property type="entry name" value="KRR1-like_KH2"/>
</dbReference>
<comment type="subcellular location">
    <subcellularLocation>
        <location evidence="1 11">Nucleus</location>
        <location evidence="1 11">Nucleolus</location>
    </subcellularLocation>
</comment>
<feature type="region of interest" description="Disordered" evidence="12">
    <location>
        <begin position="1"/>
        <end position="27"/>
    </location>
</feature>
<dbReference type="VEuPathDB" id="FungiDB:BTJ68_02265"/>
<keyword evidence="4 11" id="KW-0690">Ribosome biogenesis</keyword>
<keyword evidence="6 11" id="KW-0694">RNA-binding</keyword>
<evidence type="ECO:0000256" key="4">
    <source>
        <dbReference type="ARBA" id="ARBA00022517"/>
    </source>
</evidence>
<dbReference type="SMART" id="SM00322">
    <property type="entry name" value="KH"/>
    <property type="match status" value="1"/>
</dbReference>
<protein>
    <recommendedName>
        <fullName evidence="3 11">KRR1 small subunit processome component</fullName>
    </recommendedName>
    <alternativeName>
        <fullName evidence="11">KRR-R motif-containing protein 1</fullName>
    </alternativeName>
</protein>
<dbReference type="EMBL" id="QWIJ01002407">
    <property type="protein sequence ID" value="RMX71989.1"/>
    <property type="molecule type" value="Genomic_DNA"/>
</dbReference>
<dbReference type="InterPro" id="IPR004087">
    <property type="entry name" value="KH_dom"/>
</dbReference>
<dbReference type="PANTHER" id="PTHR12581:SF0">
    <property type="entry name" value="KRR1 SMALL SUBUNIT PROCESSOME COMPONENT HOMOLOG"/>
    <property type="match status" value="1"/>
</dbReference>
<comment type="function">
    <text evidence="9">Required for 40S ribosome biogenesis. Involved in nucleolar processing of pre-18S ribosomal RNA and ribosome assembly. Essential for vegetative growth.</text>
</comment>
<dbReference type="InterPro" id="IPR041174">
    <property type="entry name" value="KRR1-like_KH1"/>
</dbReference>
<evidence type="ECO:0000313" key="15">
    <source>
        <dbReference type="Proteomes" id="UP000281245"/>
    </source>
</evidence>
<dbReference type="GO" id="GO:0003723">
    <property type="term" value="F:RNA binding"/>
    <property type="evidence" value="ECO:0007669"/>
    <property type="project" value="UniProtKB-KW"/>
</dbReference>
<evidence type="ECO:0000256" key="7">
    <source>
        <dbReference type="ARBA" id="ARBA00023242"/>
    </source>
</evidence>
<dbReference type="InterPro" id="IPR036612">
    <property type="entry name" value="KH_dom_type_1_sf"/>
</dbReference>
<dbReference type="FunFam" id="3.30.1370.10:FF:000014">
    <property type="entry name" value="KRR1 small subunit processome component"/>
    <property type="match status" value="1"/>
</dbReference>
<dbReference type="GO" id="GO:0032040">
    <property type="term" value="C:small-subunit processome"/>
    <property type="evidence" value="ECO:0007669"/>
    <property type="project" value="TreeGrafter"/>
</dbReference>
<dbReference type="Gene3D" id="3.30.1370.10">
    <property type="entry name" value="K Homology domain, type 1"/>
    <property type="match status" value="2"/>
</dbReference>
<evidence type="ECO:0000256" key="2">
    <source>
        <dbReference type="ARBA" id="ARBA00009344"/>
    </source>
</evidence>
<dbReference type="InterPro" id="IPR048550">
    <property type="entry name" value="KRR1-like_KH1_euk"/>
</dbReference>
<evidence type="ECO:0000256" key="5">
    <source>
        <dbReference type="ARBA" id="ARBA00022552"/>
    </source>
</evidence>
<comment type="subunit">
    <text evidence="10">Component of the ribosomal small subunit (SSU) processome composed of at least 40 protein subunits and snoRNA U3. Interacts with snoRNA U3. Interacts with MPP10, KRI1 and with ribosomal proteins RPS1A, RPS4A, RPS4B, RPS8A, RPS8B, RPS11A, RPS11B, RPS13, RPS24, RPS25, RPL4A, RPL7B, RPL8, RPL23, RPL25 and RPL28.</text>
</comment>
<keyword evidence="7 11" id="KW-0539">Nucleus</keyword>
<dbReference type="PIRSF" id="PIRSF006515">
    <property type="entry name" value="KRR1"/>
    <property type="match status" value="1"/>
</dbReference>
<organism evidence="14 15">
    <name type="scientific">Hortaea werneckii</name>
    <name type="common">Black yeast</name>
    <name type="synonym">Cladosporium werneckii</name>
    <dbReference type="NCBI Taxonomy" id="91943"/>
    <lineage>
        <taxon>Eukaryota</taxon>
        <taxon>Fungi</taxon>
        <taxon>Dikarya</taxon>
        <taxon>Ascomycota</taxon>
        <taxon>Pezizomycotina</taxon>
        <taxon>Dothideomycetes</taxon>
        <taxon>Dothideomycetidae</taxon>
        <taxon>Mycosphaerellales</taxon>
        <taxon>Teratosphaeriaceae</taxon>
        <taxon>Hortaea</taxon>
    </lineage>
</organism>
<sequence>MLKRSKADETSGNTNKSWTGGGRGTAVNSERQFYPGRRLDFFPHYYPRCATVYLHANLKPPLRNTATMPSTYKKDKPWDTDDIDKWKEEPFTAEQNLGGTFSEESSFATLFPKYRELYLKQSWPLITRALEKHGVACTLDLVEGSMTVKTTRKTYDPAAILKARDLIKLLARSVPAPQAIKMMEDGMACDVIKIRGLVRNKDRFVKRRQRILGPNGSTLKALELLTQTYILVQGNTVSVMGGYKSLKEVRRIIEDCMANIHPIYHIKELMIKRELAKDPELKHENWDRFLPHFKKRNLSKRYKPRNVTDKSKKVYTPFPPAQEKSKEDLQIESGEYFLSAQAKERAAKERREEAMRGKMEERKRKREEAFEAPREAGDGEAKKKRKKRKAGGAEAEA</sequence>
<evidence type="ECO:0000256" key="8">
    <source>
        <dbReference type="ARBA" id="ARBA00023274"/>
    </source>
</evidence>
<dbReference type="PANTHER" id="PTHR12581">
    <property type="entry name" value="HIV-1 REV BINDING PROTEIN 2, 3"/>
    <property type="match status" value="1"/>
</dbReference>
<accession>A0A3M6W0G2</accession>
<dbReference type="InterPro" id="IPR048549">
    <property type="entry name" value="KRR1-like_KH2_euk"/>
</dbReference>
<dbReference type="OrthoDB" id="441223at2759"/>
<keyword evidence="8 11" id="KW-0687">Ribonucleoprotein</keyword>
<keyword evidence="5 11" id="KW-0698">rRNA processing</keyword>
<evidence type="ECO:0000313" key="14">
    <source>
        <dbReference type="EMBL" id="RMX71989.1"/>
    </source>
</evidence>
<dbReference type="CDD" id="cd22393">
    <property type="entry name" value="KH-I_KRR1_rpt1"/>
    <property type="match status" value="1"/>
</dbReference>
<comment type="caution">
    <text evidence="14">The sequence shown here is derived from an EMBL/GenBank/DDBJ whole genome shotgun (WGS) entry which is preliminary data.</text>
</comment>
<dbReference type="Pfam" id="PF17903">
    <property type="entry name" value="KH_KRR1_1st"/>
    <property type="match status" value="1"/>
</dbReference>
<gene>
    <name evidence="14" type="ORF">D0869_15073</name>
</gene>
<evidence type="ECO:0000256" key="9">
    <source>
        <dbReference type="ARBA" id="ARBA00024668"/>
    </source>
</evidence>
<dbReference type="InterPro" id="IPR024166">
    <property type="entry name" value="rRNA_assembly_KRR1"/>
</dbReference>
<evidence type="ECO:0000256" key="12">
    <source>
        <dbReference type="SAM" id="MobiDB-lite"/>
    </source>
</evidence>
<name>A0A3M6W0G2_HORWE</name>
<evidence type="ECO:0000259" key="13">
    <source>
        <dbReference type="SMART" id="SM00322"/>
    </source>
</evidence>
<evidence type="ECO:0000256" key="1">
    <source>
        <dbReference type="ARBA" id="ARBA00004604"/>
    </source>
</evidence>
<dbReference type="AlphaFoldDB" id="A0A3M6W0G2"/>
<reference evidence="14 15" key="1">
    <citation type="journal article" date="2018" name="BMC Genomics">
        <title>Genomic evidence for intraspecific hybridization in a clonal and extremely halotolerant yeast.</title>
        <authorList>
            <person name="Gostincar C."/>
            <person name="Stajich J.E."/>
            <person name="Zupancic J."/>
            <person name="Zalar P."/>
            <person name="Gunde-Cimerman N."/>
        </authorList>
    </citation>
    <scope>NUCLEOTIDE SEQUENCE [LARGE SCALE GENOMIC DNA]</scope>
    <source>
        <strain evidence="14 15">EXF-6656</strain>
    </source>
</reference>
<dbReference type="GO" id="GO:0006364">
    <property type="term" value="P:rRNA processing"/>
    <property type="evidence" value="ECO:0007669"/>
    <property type="project" value="UniProtKB-KW"/>
</dbReference>
<dbReference type="Pfam" id="PF21800">
    <property type="entry name" value="KH_KRR1_2nd"/>
    <property type="match status" value="1"/>
</dbReference>
<dbReference type="FunFam" id="3.30.1370.10:FF:000011">
    <property type="entry name" value="KRR1 small subunit processome component"/>
    <property type="match status" value="1"/>
</dbReference>
<comment type="similarity">
    <text evidence="2 11">Belongs to the KRR1 family.</text>
</comment>
<dbReference type="CDD" id="cd22394">
    <property type="entry name" value="KH-I_KRR1_rpt2"/>
    <property type="match status" value="1"/>
</dbReference>
<evidence type="ECO:0000256" key="11">
    <source>
        <dbReference type="PIRNR" id="PIRNR006515"/>
    </source>
</evidence>
<feature type="compositionally biased region" description="Basic and acidic residues" evidence="12">
    <location>
        <begin position="342"/>
        <end position="381"/>
    </location>
</feature>
<evidence type="ECO:0000256" key="3">
    <source>
        <dbReference type="ARBA" id="ARBA00017405"/>
    </source>
</evidence>
<feature type="region of interest" description="Disordered" evidence="12">
    <location>
        <begin position="302"/>
        <end position="397"/>
    </location>
</feature>
<dbReference type="SUPFAM" id="SSF54791">
    <property type="entry name" value="Eukaryotic type KH-domain (KH-domain type I)"/>
    <property type="match status" value="1"/>
</dbReference>
<evidence type="ECO:0000256" key="6">
    <source>
        <dbReference type="ARBA" id="ARBA00022884"/>
    </source>
</evidence>
<feature type="domain" description="K Homology" evidence="13">
    <location>
        <begin position="190"/>
        <end position="258"/>
    </location>
</feature>